<dbReference type="GO" id="GO:0071555">
    <property type="term" value="P:cell wall organization"/>
    <property type="evidence" value="ECO:0007669"/>
    <property type="project" value="UniProtKB-KW"/>
</dbReference>
<dbReference type="GO" id="GO:0005737">
    <property type="term" value="C:cytoplasm"/>
    <property type="evidence" value="ECO:0007669"/>
    <property type="project" value="UniProtKB-SubCell"/>
</dbReference>
<keyword evidence="7 8" id="KW-0131">Cell cycle</keyword>
<dbReference type="Pfam" id="PF08245">
    <property type="entry name" value="Mur_ligase_M"/>
    <property type="match status" value="1"/>
</dbReference>
<proteinExistence type="inferred from homology"/>
<dbReference type="GO" id="GO:0009252">
    <property type="term" value="P:peptidoglycan biosynthetic process"/>
    <property type="evidence" value="ECO:0007669"/>
    <property type="project" value="UniProtKB-UniRule"/>
</dbReference>
<dbReference type="STRING" id="1748243.Tel_03755"/>
<dbReference type="Gene3D" id="3.40.50.720">
    <property type="entry name" value="NAD(P)-binding Rossmann-like Domain"/>
    <property type="match status" value="1"/>
</dbReference>
<evidence type="ECO:0000256" key="7">
    <source>
        <dbReference type="HAMAP-Rule" id="MF_00639"/>
    </source>
</evidence>
<keyword evidence="7 8" id="KW-0573">Peptidoglycan synthesis</keyword>
<evidence type="ECO:0000256" key="3">
    <source>
        <dbReference type="ARBA" id="ARBA00022490"/>
    </source>
</evidence>
<dbReference type="NCBIfam" id="TIGR01087">
    <property type="entry name" value="murD"/>
    <property type="match status" value="1"/>
</dbReference>
<dbReference type="SUPFAM" id="SSF53244">
    <property type="entry name" value="MurD-like peptide ligases, peptide-binding domain"/>
    <property type="match status" value="1"/>
</dbReference>
<dbReference type="PANTHER" id="PTHR43692">
    <property type="entry name" value="UDP-N-ACETYLMURAMOYLALANINE--D-GLUTAMATE LIGASE"/>
    <property type="match status" value="1"/>
</dbReference>
<dbReference type="InterPro" id="IPR036565">
    <property type="entry name" value="Mur-like_cat_sf"/>
</dbReference>
<evidence type="ECO:0000256" key="1">
    <source>
        <dbReference type="ARBA" id="ARBA00004496"/>
    </source>
</evidence>
<keyword evidence="12" id="KW-1185">Reference proteome</keyword>
<keyword evidence="6 7" id="KW-0067">ATP-binding</keyword>
<keyword evidence="7 8" id="KW-0132">Cell division</keyword>
<accession>A0A0S2TB01</accession>
<keyword evidence="4 7" id="KW-0436">Ligase</keyword>
<keyword evidence="7 8" id="KW-0961">Cell wall biogenesis/degradation</keyword>
<feature type="binding site" evidence="7">
    <location>
        <begin position="119"/>
        <end position="125"/>
    </location>
    <ligand>
        <name>ATP</name>
        <dbReference type="ChEBI" id="CHEBI:30616"/>
    </ligand>
</feature>
<evidence type="ECO:0000313" key="11">
    <source>
        <dbReference type="EMBL" id="ALP52328.1"/>
    </source>
</evidence>
<dbReference type="GO" id="GO:0051301">
    <property type="term" value="P:cell division"/>
    <property type="evidence" value="ECO:0007669"/>
    <property type="project" value="UniProtKB-KW"/>
</dbReference>
<feature type="domain" description="Mur ligase central" evidence="10">
    <location>
        <begin position="117"/>
        <end position="290"/>
    </location>
</feature>
<dbReference type="InterPro" id="IPR004101">
    <property type="entry name" value="Mur_ligase_C"/>
</dbReference>
<evidence type="ECO:0000313" key="12">
    <source>
        <dbReference type="Proteomes" id="UP000055136"/>
    </source>
</evidence>
<gene>
    <name evidence="7 11" type="primary">murD</name>
    <name evidence="11" type="ORF">Tel_03755</name>
</gene>
<evidence type="ECO:0000256" key="6">
    <source>
        <dbReference type="ARBA" id="ARBA00022840"/>
    </source>
</evidence>
<reference evidence="11" key="1">
    <citation type="submission" date="2015-10" db="EMBL/GenBank/DDBJ databases">
        <title>Description of Candidatus Tenderia electrophaga gen. nov, sp. nov., an Uncultivated Electroautotroph from a Biocathode Enrichment.</title>
        <authorList>
            <person name="Eddie B.J."/>
            <person name="Malanoski A.P."/>
            <person name="Wang Z."/>
            <person name="Hall R.J."/>
            <person name="Oh S.D."/>
            <person name="Heiner C."/>
            <person name="Lin B."/>
            <person name="Strycharz-Glaven S.M."/>
        </authorList>
    </citation>
    <scope>NUCLEOTIDE SEQUENCE [LARGE SCALE GENOMIC DNA]</scope>
    <source>
        <strain evidence="11">NRL1</strain>
    </source>
</reference>
<keyword evidence="7 8" id="KW-0133">Cell shape</keyword>
<evidence type="ECO:0000256" key="8">
    <source>
        <dbReference type="RuleBase" id="RU003664"/>
    </source>
</evidence>
<dbReference type="InterPro" id="IPR013221">
    <property type="entry name" value="Mur_ligase_cen"/>
</dbReference>
<evidence type="ECO:0000256" key="5">
    <source>
        <dbReference type="ARBA" id="ARBA00022741"/>
    </source>
</evidence>
<dbReference type="PANTHER" id="PTHR43692:SF1">
    <property type="entry name" value="UDP-N-ACETYLMURAMOYLALANINE--D-GLUTAMATE LIGASE"/>
    <property type="match status" value="1"/>
</dbReference>
<comment type="similarity">
    <text evidence="7">Belongs to the MurCDEF family.</text>
</comment>
<organism evidence="11 12">
    <name type="scientific">Candidatus Tenderia electrophaga</name>
    <dbReference type="NCBI Taxonomy" id="1748243"/>
    <lineage>
        <taxon>Bacteria</taxon>
        <taxon>Pseudomonadati</taxon>
        <taxon>Pseudomonadota</taxon>
        <taxon>Gammaproteobacteria</taxon>
        <taxon>Candidatus Tenderiales</taxon>
        <taxon>Candidatus Tenderiaceae</taxon>
        <taxon>Candidatus Tenderia</taxon>
    </lineage>
</organism>
<protein>
    <recommendedName>
        <fullName evidence="7 8">UDP-N-acetylmuramoylalanine--D-glutamate ligase</fullName>
        <ecNumber evidence="7 8">6.3.2.9</ecNumber>
    </recommendedName>
    <alternativeName>
        <fullName evidence="7">D-glutamic acid-adding enzyme</fullName>
    </alternativeName>
    <alternativeName>
        <fullName evidence="7">UDP-N-acetylmuramoyl-L-alanyl-D-glutamate synthetase</fullName>
    </alternativeName>
</protein>
<sequence length="450" mass="48069">MGLALLQQQDTHTLVVGLGKTGLSCARFLARRGEAVRVVDSRAEPPMLRELQRTLPQVDTRCGGFDAELLKQARMLVVSPGIPLSDPAIAAAMAAGVEVIGDIELFARHARAPVVAITGSNGKSTVTTLLGAMARDAGKDVRVGGNIGTPALELLHRSEPDLYILELSSFQLETTHSLTPAAAVVLNVSQDHLDRYAGMQEYGAAKRRIYRDAAMKLINLDDALVAAWEEDDEGWQRFTLRQPQRCDDFGLISKDDGLWLAKGDKALLPVTELKLAGMHNVANALAALALGDGMGLSMASMLNTLRRFGGLPHRCQWLIQRDGVSWYNDSKATNVGAAVAAINGMPGQVVLLAGGEGKGQDFTPLRNAMADKGRAAILFGRDAGVIAAALDQIVPVERVTTLREAVRAAQALAQPGDTVLLAPACASFDMFKDYEDRGAQFAAAVKERLS</sequence>
<name>A0A0S2TB01_9GAMM</name>
<dbReference type="Pfam" id="PF21799">
    <property type="entry name" value="MurD-like_N"/>
    <property type="match status" value="1"/>
</dbReference>
<comment type="subcellular location">
    <subcellularLocation>
        <location evidence="1 7 8">Cytoplasm</location>
    </subcellularLocation>
</comment>
<keyword evidence="3 7" id="KW-0963">Cytoplasm</keyword>
<dbReference type="EMBL" id="CP013099">
    <property type="protein sequence ID" value="ALP52328.1"/>
    <property type="molecule type" value="Genomic_DNA"/>
</dbReference>
<dbReference type="Pfam" id="PF02875">
    <property type="entry name" value="Mur_ligase_C"/>
    <property type="match status" value="1"/>
</dbReference>
<dbReference type="GO" id="GO:0008764">
    <property type="term" value="F:UDP-N-acetylmuramoylalanine-D-glutamate ligase activity"/>
    <property type="evidence" value="ECO:0007669"/>
    <property type="project" value="UniProtKB-UniRule"/>
</dbReference>
<dbReference type="Proteomes" id="UP000055136">
    <property type="component" value="Chromosome"/>
</dbReference>
<dbReference type="GO" id="GO:0005524">
    <property type="term" value="F:ATP binding"/>
    <property type="evidence" value="ECO:0007669"/>
    <property type="project" value="UniProtKB-UniRule"/>
</dbReference>
<dbReference type="InterPro" id="IPR036615">
    <property type="entry name" value="Mur_ligase_C_dom_sf"/>
</dbReference>
<dbReference type="SUPFAM" id="SSF51984">
    <property type="entry name" value="MurCD N-terminal domain"/>
    <property type="match status" value="1"/>
</dbReference>
<evidence type="ECO:0000259" key="9">
    <source>
        <dbReference type="Pfam" id="PF02875"/>
    </source>
</evidence>
<keyword evidence="5 7" id="KW-0547">Nucleotide-binding</keyword>
<dbReference type="SUPFAM" id="SSF53623">
    <property type="entry name" value="MurD-like peptide ligases, catalytic domain"/>
    <property type="match status" value="1"/>
</dbReference>
<dbReference type="Gene3D" id="3.90.190.20">
    <property type="entry name" value="Mur ligase, C-terminal domain"/>
    <property type="match status" value="1"/>
</dbReference>
<evidence type="ECO:0000256" key="2">
    <source>
        <dbReference type="ARBA" id="ARBA00004752"/>
    </source>
</evidence>
<evidence type="ECO:0000256" key="4">
    <source>
        <dbReference type="ARBA" id="ARBA00022598"/>
    </source>
</evidence>
<dbReference type="UniPathway" id="UPA00219"/>
<comment type="catalytic activity">
    <reaction evidence="7 8">
        <text>UDP-N-acetyl-alpha-D-muramoyl-L-alanine + D-glutamate + ATP = UDP-N-acetyl-alpha-D-muramoyl-L-alanyl-D-glutamate + ADP + phosphate + H(+)</text>
        <dbReference type="Rhea" id="RHEA:16429"/>
        <dbReference type="ChEBI" id="CHEBI:15378"/>
        <dbReference type="ChEBI" id="CHEBI:29986"/>
        <dbReference type="ChEBI" id="CHEBI:30616"/>
        <dbReference type="ChEBI" id="CHEBI:43474"/>
        <dbReference type="ChEBI" id="CHEBI:83898"/>
        <dbReference type="ChEBI" id="CHEBI:83900"/>
        <dbReference type="ChEBI" id="CHEBI:456216"/>
        <dbReference type="EC" id="6.3.2.9"/>
    </reaction>
</comment>
<dbReference type="KEGG" id="tee:Tel_03755"/>
<comment type="pathway">
    <text evidence="2 7 8">Cell wall biogenesis; peptidoglycan biosynthesis.</text>
</comment>
<feature type="domain" description="Mur ligase C-terminal" evidence="9">
    <location>
        <begin position="313"/>
        <end position="425"/>
    </location>
</feature>
<evidence type="ECO:0000259" key="10">
    <source>
        <dbReference type="Pfam" id="PF08245"/>
    </source>
</evidence>
<dbReference type="EC" id="6.3.2.9" evidence="7 8"/>
<comment type="function">
    <text evidence="7 8">Cell wall formation. Catalyzes the addition of glutamate to the nucleotide precursor UDP-N-acetylmuramoyl-L-alanine (UMA).</text>
</comment>
<dbReference type="HAMAP" id="MF_00639">
    <property type="entry name" value="MurD"/>
    <property type="match status" value="1"/>
</dbReference>
<dbReference type="InterPro" id="IPR005762">
    <property type="entry name" value="MurD"/>
</dbReference>
<dbReference type="GO" id="GO:0008360">
    <property type="term" value="P:regulation of cell shape"/>
    <property type="evidence" value="ECO:0007669"/>
    <property type="project" value="UniProtKB-KW"/>
</dbReference>
<dbReference type="AlphaFoldDB" id="A0A0S2TB01"/>
<dbReference type="Gene3D" id="3.40.1190.10">
    <property type="entry name" value="Mur-like, catalytic domain"/>
    <property type="match status" value="1"/>
</dbReference>